<comment type="caution">
    <text evidence="2">The sequence shown here is derived from an EMBL/GenBank/DDBJ whole genome shotgun (WGS) entry which is preliminary data.</text>
</comment>
<dbReference type="Proteomes" id="UP000193719">
    <property type="component" value="Unassembled WGS sequence"/>
</dbReference>
<feature type="signal peptide" evidence="1">
    <location>
        <begin position="1"/>
        <end position="23"/>
    </location>
</feature>
<reference evidence="2 3" key="2">
    <citation type="submission" date="2016-08" db="EMBL/GenBank/DDBJ databases">
        <title>Pervasive Adenine N6-methylation of Active Genes in Fungi.</title>
        <authorList>
            <consortium name="DOE Joint Genome Institute"/>
            <person name="Mondo S.J."/>
            <person name="Dannebaum R.O."/>
            <person name="Kuo R.C."/>
            <person name="Labutti K."/>
            <person name="Haridas S."/>
            <person name="Kuo A."/>
            <person name="Salamov A."/>
            <person name="Ahrendt S.R."/>
            <person name="Lipzen A."/>
            <person name="Sullivan W."/>
            <person name="Andreopoulos W.B."/>
            <person name="Clum A."/>
            <person name="Lindquist E."/>
            <person name="Daum C."/>
            <person name="Ramamoorthy G.K."/>
            <person name="Gryganskyi A."/>
            <person name="Culley D."/>
            <person name="Magnuson J.K."/>
            <person name="James T.Y."/>
            <person name="O'Malley M.A."/>
            <person name="Stajich J.E."/>
            <person name="Spatafora J.W."/>
            <person name="Visel A."/>
            <person name="Grigoriev I.V."/>
        </authorList>
    </citation>
    <scope>NUCLEOTIDE SEQUENCE [LARGE SCALE GENOMIC DNA]</scope>
    <source>
        <strain evidence="3">finn</strain>
    </source>
</reference>
<name>A0A1Y1V107_9FUNG</name>
<evidence type="ECO:0008006" key="4">
    <source>
        <dbReference type="Google" id="ProtNLM"/>
    </source>
</evidence>
<keyword evidence="3" id="KW-1185">Reference proteome</keyword>
<evidence type="ECO:0000313" key="2">
    <source>
        <dbReference type="EMBL" id="ORX43661.1"/>
    </source>
</evidence>
<dbReference type="AlphaFoldDB" id="A0A1Y1V107"/>
<dbReference type="OrthoDB" id="2251794at2759"/>
<keyword evidence="1" id="KW-0732">Signal</keyword>
<organism evidence="2 3">
    <name type="scientific">Piromyces finnis</name>
    <dbReference type="NCBI Taxonomy" id="1754191"/>
    <lineage>
        <taxon>Eukaryota</taxon>
        <taxon>Fungi</taxon>
        <taxon>Fungi incertae sedis</taxon>
        <taxon>Chytridiomycota</taxon>
        <taxon>Chytridiomycota incertae sedis</taxon>
        <taxon>Neocallimastigomycetes</taxon>
        <taxon>Neocallimastigales</taxon>
        <taxon>Neocallimastigaceae</taxon>
        <taxon>Piromyces</taxon>
    </lineage>
</organism>
<evidence type="ECO:0000256" key="1">
    <source>
        <dbReference type="SAM" id="SignalP"/>
    </source>
</evidence>
<dbReference type="PROSITE" id="PS51257">
    <property type="entry name" value="PROKAR_LIPOPROTEIN"/>
    <property type="match status" value="1"/>
</dbReference>
<reference evidence="2 3" key="1">
    <citation type="submission" date="2016-08" db="EMBL/GenBank/DDBJ databases">
        <title>Genomes of anaerobic fungi encode conserved fungal cellulosomes for biomass hydrolysis.</title>
        <authorList>
            <consortium name="DOE Joint Genome Institute"/>
            <person name="Haitjema C.H."/>
            <person name="Gilmore S.P."/>
            <person name="Henske J.K."/>
            <person name="Solomon K.V."/>
            <person name="De Groot R."/>
            <person name="Kuo A."/>
            <person name="Mondo S.J."/>
            <person name="Salamov A.A."/>
            <person name="Labutti K."/>
            <person name="Zhao Z."/>
            <person name="Chiniquy J."/>
            <person name="Barry K."/>
            <person name="Brewer H.M."/>
            <person name="Purvine S.O."/>
            <person name="Wright A.T."/>
            <person name="Boxma B."/>
            <person name="Van Alen T."/>
            <person name="Hackstein J.H."/>
            <person name="Baker S.E."/>
            <person name="Grigoriev I.V."/>
            <person name="O'Malley M.A."/>
        </authorList>
    </citation>
    <scope>NUCLEOTIDE SEQUENCE [LARGE SCALE GENOMIC DNA]</scope>
    <source>
        <strain evidence="3">finn</strain>
    </source>
</reference>
<sequence length="411" mass="44002">MRFNSKSFLPLLAAISGCYGAASEYTCTVGTQKGVCLKKSQCVMYSGQKGSAKPYEFNGSKYSCPNDPDADVWCCIKTVSTLKNGKEVLDGRCLNTSECTGSKKTVDTAECPGSNKVKLCISGYKSSTTTPTTYPKASERACRVGTKKGVCVSKSQCVMNSGQSGSANAYEYNGSSYSCPYDSDPNVWCCVKDVNVYDNGKSVKGTCLNINDCSGKTVSNACPGSSNVKLCLPSTSSGSSSGGSSGSITINSTRIAQCDSKWGSFYYDNCSGCTICNWGCLICSLTEAYNQINGKSETPQTMCNNKKITFVNEGDVDGATYSRLGFTKYSNPSLSTVYNSLKKGYVVPFGSSKPGNQHWVVVYGFNGDPNNLKYSDFLIHDPGSSNRSNLQHLLNDYYNSSGSTTCLIYSN</sequence>
<gene>
    <name evidence="2" type="ORF">BCR36DRAFT_586598</name>
</gene>
<evidence type="ECO:0000313" key="3">
    <source>
        <dbReference type="Proteomes" id="UP000193719"/>
    </source>
</evidence>
<accession>A0A1Y1V107</accession>
<feature type="chain" id="PRO_5012214746" description="Peptidase C39-like domain-containing protein" evidence="1">
    <location>
        <begin position="24"/>
        <end position="411"/>
    </location>
</feature>
<protein>
    <recommendedName>
        <fullName evidence="4">Peptidase C39-like domain-containing protein</fullName>
    </recommendedName>
</protein>
<dbReference type="EMBL" id="MCFH01000051">
    <property type="protein sequence ID" value="ORX43661.1"/>
    <property type="molecule type" value="Genomic_DNA"/>
</dbReference>
<proteinExistence type="predicted"/>